<dbReference type="Gene3D" id="3.30.450.20">
    <property type="entry name" value="PAS domain"/>
    <property type="match status" value="1"/>
</dbReference>
<evidence type="ECO:0000313" key="12">
    <source>
        <dbReference type="Proteomes" id="UP000548423"/>
    </source>
</evidence>
<dbReference type="PRINTS" id="PR00344">
    <property type="entry name" value="BCTRLSENSOR"/>
</dbReference>
<dbReference type="CDD" id="cd00130">
    <property type="entry name" value="PAS"/>
    <property type="match status" value="1"/>
</dbReference>
<gene>
    <name evidence="11" type="ORF">F4694_005643</name>
</gene>
<evidence type="ECO:0000256" key="6">
    <source>
        <dbReference type="ARBA" id="ARBA00022777"/>
    </source>
</evidence>
<dbReference type="PROSITE" id="PS50112">
    <property type="entry name" value="PAS"/>
    <property type="match status" value="1"/>
</dbReference>
<dbReference type="Gene3D" id="1.10.287.130">
    <property type="match status" value="1"/>
</dbReference>
<comment type="caution">
    <text evidence="11">The sequence shown here is derived from an EMBL/GenBank/DDBJ whole genome shotgun (WGS) entry which is preliminary data.</text>
</comment>
<organism evidence="11 12">
    <name type="scientific">Neobacillus niacini</name>
    <dbReference type="NCBI Taxonomy" id="86668"/>
    <lineage>
        <taxon>Bacteria</taxon>
        <taxon>Bacillati</taxon>
        <taxon>Bacillota</taxon>
        <taxon>Bacilli</taxon>
        <taxon>Bacillales</taxon>
        <taxon>Bacillaceae</taxon>
        <taxon>Neobacillus</taxon>
    </lineage>
</organism>
<dbReference type="EC" id="2.7.13.3" evidence="2"/>
<dbReference type="SMART" id="SM00387">
    <property type="entry name" value="HATPase_c"/>
    <property type="match status" value="1"/>
</dbReference>
<proteinExistence type="predicted"/>
<dbReference type="SUPFAM" id="SSF47384">
    <property type="entry name" value="Homodimeric domain of signal transducing histidine kinase"/>
    <property type="match status" value="1"/>
</dbReference>
<feature type="domain" description="PAS" evidence="10">
    <location>
        <begin position="27"/>
        <end position="64"/>
    </location>
</feature>
<protein>
    <recommendedName>
        <fullName evidence="2">histidine kinase</fullName>
        <ecNumber evidence="2">2.7.13.3</ecNumber>
    </recommendedName>
</protein>
<name>A0A852TMS4_9BACI</name>
<dbReference type="SMART" id="SM00091">
    <property type="entry name" value="PAS"/>
    <property type="match status" value="1"/>
</dbReference>
<reference evidence="12" key="2">
    <citation type="submission" date="2020-08" db="EMBL/GenBank/DDBJ databases">
        <title>The Agave Microbiome: Exploring the role of microbial communities in plant adaptations to desert environments.</title>
        <authorList>
            <person name="Partida-Martinez L.P."/>
        </authorList>
    </citation>
    <scope>NUCLEOTIDE SEQUENCE [LARGE SCALE GENOMIC DNA]</scope>
    <source>
        <strain evidence="12">AT2.8</strain>
    </source>
</reference>
<dbReference type="AlphaFoldDB" id="A0A852TMS4"/>
<keyword evidence="3" id="KW-0597">Phosphoprotein</keyword>
<evidence type="ECO:0000256" key="5">
    <source>
        <dbReference type="ARBA" id="ARBA00022741"/>
    </source>
</evidence>
<evidence type="ECO:0000256" key="7">
    <source>
        <dbReference type="ARBA" id="ARBA00022840"/>
    </source>
</evidence>
<keyword evidence="7" id="KW-0067">ATP-binding</keyword>
<evidence type="ECO:0000256" key="2">
    <source>
        <dbReference type="ARBA" id="ARBA00012438"/>
    </source>
</evidence>
<dbReference type="CDD" id="cd00082">
    <property type="entry name" value="HisKA"/>
    <property type="match status" value="1"/>
</dbReference>
<dbReference type="InterPro" id="IPR003594">
    <property type="entry name" value="HATPase_dom"/>
</dbReference>
<evidence type="ECO:0000256" key="1">
    <source>
        <dbReference type="ARBA" id="ARBA00000085"/>
    </source>
</evidence>
<dbReference type="InterPro" id="IPR005467">
    <property type="entry name" value="His_kinase_dom"/>
</dbReference>
<dbReference type="SMART" id="SM00388">
    <property type="entry name" value="HisKA"/>
    <property type="match status" value="1"/>
</dbReference>
<evidence type="ECO:0000256" key="4">
    <source>
        <dbReference type="ARBA" id="ARBA00022679"/>
    </source>
</evidence>
<reference evidence="12" key="1">
    <citation type="submission" date="2020-07" db="EMBL/GenBank/DDBJ databases">
        <authorList>
            <person name="Partida-Martinez L."/>
            <person name="Huntemann M."/>
            <person name="Clum A."/>
            <person name="Wang J."/>
            <person name="Palaniappan K."/>
            <person name="Ritter S."/>
            <person name="Chen I.-M."/>
            <person name="Stamatis D."/>
            <person name="Reddy T."/>
            <person name="O'Malley R."/>
            <person name="Daum C."/>
            <person name="Shapiro N."/>
            <person name="Ivanova N."/>
            <person name="Kyrpides N."/>
            <person name="Woyke T."/>
        </authorList>
    </citation>
    <scope>NUCLEOTIDE SEQUENCE [LARGE SCALE GENOMIC DNA]</scope>
    <source>
        <strain evidence="12">AT2.8</strain>
    </source>
</reference>
<dbReference type="Pfam" id="PF13426">
    <property type="entry name" value="PAS_9"/>
    <property type="match status" value="1"/>
</dbReference>
<evidence type="ECO:0000256" key="8">
    <source>
        <dbReference type="ARBA" id="ARBA00023012"/>
    </source>
</evidence>
<dbReference type="EMBL" id="JACCBX010000016">
    <property type="protein sequence ID" value="NYE08787.1"/>
    <property type="molecule type" value="Genomic_DNA"/>
</dbReference>
<dbReference type="SUPFAM" id="SSF55785">
    <property type="entry name" value="PYP-like sensor domain (PAS domain)"/>
    <property type="match status" value="1"/>
</dbReference>
<dbReference type="InterPro" id="IPR000014">
    <property type="entry name" value="PAS"/>
</dbReference>
<keyword evidence="6 11" id="KW-0418">Kinase</keyword>
<dbReference type="Pfam" id="PF00512">
    <property type="entry name" value="HisKA"/>
    <property type="match status" value="1"/>
</dbReference>
<keyword evidence="4 11" id="KW-0808">Transferase</keyword>
<evidence type="ECO:0000256" key="3">
    <source>
        <dbReference type="ARBA" id="ARBA00022553"/>
    </source>
</evidence>
<evidence type="ECO:0000259" key="10">
    <source>
        <dbReference type="PROSITE" id="PS50112"/>
    </source>
</evidence>
<dbReference type="PANTHER" id="PTHR43065">
    <property type="entry name" value="SENSOR HISTIDINE KINASE"/>
    <property type="match status" value="1"/>
</dbReference>
<feature type="domain" description="Histidine kinase" evidence="9">
    <location>
        <begin position="154"/>
        <end position="357"/>
    </location>
</feature>
<keyword evidence="5" id="KW-0547">Nucleotide-binding</keyword>
<dbReference type="GO" id="GO:0000155">
    <property type="term" value="F:phosphorelay sensor kinase activity"/>
    <property type="evidence" value="ECO:0007669"/>
    <property type="project" value="InterPro"/>
</dbReference>
<dbReference type="Proteomes" id="UP000548423">
    <property type="component" value="Unassembled WGS sequence"/>
</dbReference>
<dbReference type="InterPro" id="IPR035965">
    <property type="entry name" value="PAS-like_dom_sf"/>
</dbReference>
<dbReference type="InterPro" id="IPR004358">
    <property type="entry name" value="Sig_transdc_His_kin-like_C"/>
</dbReference>
<dbReference type="GO" id="GO:0005524">
    <property type="term" value="F:ATP binding"/>
    <property type="evidence" value="ECO:0007669"/>
    <property type="project" value="UniProtKB-KW"/>
</dbReference>
<accession>A0A852TMS4</accession>
<dbReference type="InterPro" id="IPR036890">
    <property type="entry name" value="HATPase_C_sf"/>
</dbReference>
<comment type="catalytic activity">
    <reaction evidence="1">
        <text>ATP + protein L-histidine = ADP + protein N-phospho-L-histidine.</text>
        <dbReference type="EC" id="2.7.13.3"/>
    </reaction>
</comment>
<keyword evidence="8" id="KW-0902">Two-component regulatory system</keyword>
<dbReference type="InterPro" id="IPR036097">
    <property type="entry name" value="HisK_dim/P_sf"/>
</dbReference>
<dbReference type="SUPFAM" id="SSF55874">
    <property type="entry name" value="ATPase domain of HSP90 chaperone/DNA topoisomerase II/histidine kinase"/>
    <property type="match status" value="1"/>
</dbReference>
<dbReference type="Pfam" id="PF02518">
    <property type="entry name" value="HATPase_c"/>
    <property type="match status" value="1"/>
</dbReference>
<dbReference type="InterPro" id="IPR003661">
    <property type="entry name" value="HisK_dim/P_dom"/>
</dbReference>
<evidence type="ECO:0000313" key="11">
    <source>
        <dbReference type="EMBL" id="NYE08787.1"/>
    </source>
</evidence>
<sequence>MDKDEMKRLNFLLEIYVDVNVDKDFSVLSKTTDPFFILSMSGQLVYVNEVCEEILQCSRKDLVGMKLSNIFISSVLSDSQTFFSKKEREQLTNFDSKISMRPGHAMDVNVTAFPILFNDEVVGSYVVLKDITMIKRERQLLSEKQAAAGQLAAGIAHEIRNPITAIKGFMQLMMGEHKGDTTYYNIVESEINRVEMILKELMVLAKPTKINYQELDVRGLLDKVLTLMESQTLLNNIEVIKNFHALEVMIIGDENQLKQVFINYLKNAIEAMPDGGKIIVEGIHLNDSVHIRIIDEGGGIPNEILERISEPFFTTKEHGTGLGMLVCDEIIEEHKGKSNIFSSAEGTCIEVILPSIFQLQ</sequence>
<dbReference type="PANTHER" id="PTHR43065:SF34">
    <property type="entry name" value="SPORULATION KINASE A"/>
    <property type="match status" value="1"/>
</dbReference>
<dbReference type="PROSITE" id="PS50109">
    <property type="entry name" value="HIS_KIN"/>
    <property type="match status" value="1"/>
</dbReference>
<dbReference type="Gene3D" id="3.30.565.10">
    <property type="entry name" value="Histidine kinase-like ATPase, C-terminal domain"/>
    <property type="match status" value="1"/>
</dbReference>
<dbReference type="NCBIfam" id="TIGR00229">
    <property type="entry name" value="sensory_box"/>
    <property type="match status" value="1"/>
</dbReference>
<evidence type="ECO:0000259" key="9">
    <source>
        <dbReference type="PROSITE" id="PS50109"/>
    </source>
</evidence>